<comment type="caution">
    <text evidence="2">The sequence shown here is derived from an EMBL/GenBank/DDBJ whole genome shotgun (WGS) entry which is preliminary data.</text>
</comment>
<feature type="transmembrane region" description="Helical" evidence="1">
    <location>
        <begin position="53"/>
        <end position="72"/>
    </location>
</feature>
<sequence length="103" mass="11687">MNGDADNETIESNGELVTDTLILSVVAYHEHCYSDHLKRGRGFFLSGEPLNGWVANVGFFLAIIIAIVSLIFFDDMAALFFVSLIPIGYRLYSYFIYERLLKK</sequence>
<reference evidence="3" key="1">
    <citation type="journal article" date="2019" name="Int. J. Syst. Evol. Microbiol.">
        <title>The Global Catalogue of Microorganisms (GCM) 10K type strain sequencing project: providing services to taxonomists for standard genome sequencing and annotation.</title>
        <authorList>
            <consortium name="The Broad Institute Genomics Platform"/>
            <consortium name="The Broad Institute Genome Sequencing Center for Infectious Disease"/>
            <person name="Wu L."/>
            <person name="Ma J."/>
        </authorList>
    </citation>
    <scope>NUCLEOTIDE SEQUENCE [LARGE SCALE GENOMIC DNA]</scope>
    <source>
        <strain evidence="3">JCM 17250</strain>
    </source>
</reference>
<dbReference type="Proteomes" id="UP001501734">
    <property type="component" value="Unassembled WGS sequence"/>
</dbReference>
<gene>
    <name evidence="2" type="ORF">GCM10022410_24620</name>
</gene>
<proteinExistence type="predicted"/>
<keyword evidence="1" id="KW-0812">Transmembrane</keyword>
<accession>A0ABP7W4H7</accession>
<dbReference type="EMBL" id="BAABDL010000140">
    <property type="protein sequence ID" value="GAA4079527.1"/>
    <property type="molecule type" value="Genomic_DNA"/>
</dbReference>
<organism evidence="2 3">
    <name type="scientific">Amphibacillus indicireducens</name>
    <dbReference type="NCBI Taxonomy" id="1076330"/>
    <lineage>
        <taxon>Bacteria</taxon>
        <taxon>Bacillati</taxon>
        <taxon>Bacillota</taxon>
        <taxon>Bacilli</taxon>
        <taxon>Bacillales</taxon>
        <taxon>Bacillaceae</taxon>
        <taxon>Amphibacillus</taxon>
    </lineage>
</organism>
<evidence type="ECO:0000313" key="3">
    <source>
        <dbReference type="Proteomes" id="UP001501734"/>
    </source>
</evidence>
<evidence type="ECO:0000313" key="2">
    <source>
        <dbReference type="EMBL" id="GAA4079527.1"/>
    </source>
</evidence>
<name>A0ABP7W4H7_9BACI</name>
<keyword evidence="1" id="KW-0472">Membrane</keyword>
<keyword evidence="1" id="KW-1133">Transmembrane helix</keyword>
<feature type="transmembrane region" description="Helical" evidence="1">
    <location>
        <begin position="78"/>
        <end position="97"/>
    </location>
</feature>
<evidence type="ECO:0000256" key="1">
    <source>
        <dbReference type="SAM" id="Phobius"/>
    </source>
</evidence>
<keyword evidence="3" id="KW-1185">Reference proteome</keyword>
<protein>
    <submittedName>
        <fullName evidence="2">Uncharacterized protein</fullName>
    </submittedName>
</protein>
<dbReference type="RefSeq" id="WP_344913742.1">
    <property type="nucleotide sequence ID" value="NZ_BAABDL010000140.1"/>
</dbReference>